<dbReference type="SUPFAM" id="SSF53187">
    <property type="entry name" value="Zn-dependent exopeptidases"/>
    <property type="match status" value="1"/>
</dbReference>
<dbReference type="InterPro" id="IPR036264">
    <property type="entry name" value="Bact_exopeptidase_dim_dom"/>
</dbReference>
<dbReference type="Pfam" id="PF01546">
    <property type="entry name" value="Peptidase_M20"/>
    <property type="match status" value="1"/>
</dbReference>
<evidence type="ECO:0000313" key="9">
    <source>
        <dbReference type="Proteomes" id="UP000095727"/>
    </source>
</evidence>
<dbReference type="EC" id="3.4.11.4" evidence="8"/>
<dbReference type="EMBL" id="CYXR01000039">
    <property type="protein sequence ID" value="CUN17373.1"/>
    <property type="molecule type" value="Genomic_DNA"/>
</dbReference>
<dbReference type="Gene3D" id="3.30.70.360">
    <property type="match status" value="1"/>
</dbReference>
<dbReference type="InterPro" id="IPR011650">
    <property type="entry name" value="Peptidase_M20_dimer"/>
</dbReference>
<evidence type="ECO:0000256" key="4">
    <source>
        <dbReference type="ARBA" id="ARBA00022801"/>
    </source>
</evidence>
<evidence type="ECO:0000313" key="8">
    <source>
        <dbReference type="EMBL" id="CUN17373.1"/>
    </source>
</evidence>
<dbReference type="InterPro" id="IPR001261">
    <property type="entry name" value="ArgE/DapE_CS"/>
</dbReference>
<dbReference type="SUPFAM" id="SSF55031">
    <property type="entry name" value="Bacterial exopeptidase dimerisation domain"/>
    <property type="match status" value="1"/>
</dbReference>
<dbReference type="Proteomes" id="UP000095727">
    <property type="component" value="Unassembled WGS sequence"/>
</dbReference>
<organism evidence="8 9">
    <name type="scientific">Coprococcus comes</name>
    <dbReference type="NCBI Taxonomy" id="410072"/>
    <lineage>
        <taxon>Bacteria</taxon>
        <taxon>Bacillati</taxon>
        <taxon>Bacillota</taxon>
        <taxon>Clostridia</taxon>
        <taxon>Lachnospirales</taxon>
        <taxon>Lachnospiraceae</taxon>
        <taxon>Coprococcus</taxon>
    </lineage>
</organism>
<dbReference type="Pfam" id="PF07687">
    <property type="entry name" value="M20_dimer"/>
    <property type="match status" value="1"/>
</dbReference>
<evidence type="ECO:0000256" key="2">
    <source>
        <dbReference type="ARBA" id="ARBA00022670"/>
    </source>
</evidence>
<sequence length="387" mass="41467">MENDRADKEVAEMSKIKVNEQRTVDEFQELTAIDAPSFGERQMADRLIVKLKELGFEVEEDNAGEHFGGNAGNLYAYLPGDLPGDSVLLSGHMDTVEPSKGKKGIIGEDGVIRSAGKAVLGADDVAGLVEILEGIRSVKEAGVPHWDIEILFTIAEELYIKGSSVFDFSKVRAKEAYVLDISGPVGSAAYKAPSLISYQVVVTGKASHAGFDPEHGVHAIAIASEAITQISQGHVDEETTCNIGLIEGGSGTNIVPEKCIVKGEIRSYSHEKATRCVEEVGNTFKKVAEKHGAESELTCEVHLIAYETAKDSVPVKRFERVSKELGLAGNLVETFGGSDNNSFAKNGIPGLVLSDGMYQAHSINEYTTIKDLVTGAELIAGLITDEQ</sequence>
<evidence type="ECO:0000256" key="6">
    <source>
        <dbReference type="ARBA" id="ARBA00023049"/>
    </source>
</evidence>
<dbReference type="NCBIfam" id="TIGR01883">
    <property type="entry name" value="PepT-like"/>
    <property type="match status" value="1"/>
</dbReference>
<accession>A0A173UQN9</accession>
<dbReference type="PANTHER" id="PTHR42994:SF2">
    <property type="entry name" value="PEPTIDASE"/>
    <property type="match status" value="1"/>
</dbReference>
<keyword evidence="4 8" id="KW-0378">Hydrolase</keyword>
<proteinExistence type="predicted"/>
<reference evidence="8 9" key="1">
    <citation type="submission" date="2015-09" db="EMBL/GenBank/DDBJ databases">
        <authorList>
            <consortium name="Pathogen Informatics"/>
        </authorList>
    </citation>
    <scope>NUCLEOTIDE SEQUENCE [LARGE SCALE GENOMIC DNA]</scope>
    <source>
        <strain evidence="8 9">2789STDY5834962</strain>
    </source>
</reference>
<keyword evidence="5" id="KW-0862">Zinc</keyword>
<dbReference type="GO" id="GO:0046872">
    <property type="term" value="F:metal ion binding"/>
    <property type="evidence" value="ECO:0007669"/>
    <property type="project" value="UniProtKB-KW"/>
</dbReference>
<dbReference type="Gene3D" id="3.40.630.10">
    <property type="entry name" value="Zn peptidases"/>
    <property type="match status" value="1"/>
</dbReference>
<evidence type="ECO:0000256" key="1">
    <source>
        <dbReference type="ARBA" id="ARBA00001947"/>
    </source>
</evidence>
<dbReference type="GO" id="GO:0006508">
    <property type="term" value="P:proteolysis"/>
    <property type="evidence" value="ECO:0007669"/>
    <property type="project" value="UniProtKB-KW"/>
</dbReference>
<feature type="domain" description="Peptidase M20 dimerisation" evidence="7">
    <location>
        <begin position="194"/>
        <end position="290"/>
    </location>
</feature>
<dbReference type="PANTHER" id="PTHR42994">
    <property type="entry name" value="PEPTIDASE T"/>
    <property type="match status" value="1"/>
</dbReference>
<keyword evidence="2" id="KW-0645">Protease</keyword>
<evidence type="ECO:0000256" key="3">
    <source>
        <dbReference type="ARBA" id="ARBA00022723"/>
    </source>
</evidence>
<comment type="cofactor">
    <cofactor evidence="1">
        <name>Zn(2+)</name>
        <dbReference type="ChEBI" id="CHEBI:29105"/>
    </cofactor>
</comment>
<name>A0A173UQN9_9FIRM</name>
<keyword evidence="6" id="KW-0482">Metalloprotease</keyword>
<dbReference type="GO" id="GO:0008237">
    <property type="term" value="F:metallopeptidase activity"/>
    <property type="evidence" value="ECO:0007669"/>
    <property type="project" value="UniProtKB-KW"/>
</dbReference>
<dbReference type="AlphaFoldDB" id="A0A173UQN9"/>
<keyword evidence="8" id="KW-0031">Aminopeptidase</keyword>
<dbReference type="InterPro" id="IPR002933">
    <property type="entry name" value="Peptidase_M20"/>
</dbReference>
<dbReference type="GO" id="GO:0045148">
    <property type="term" value="F:tripeptide aminopeptidase activity"/>
    <property type="evidence" value="ECO:0007669"/>
    <property type="project" value="UniProtKB-EC"/>
</dbReference>
<evidence type="ECO:0000259" key="7">
    <source>
        <dbReference type="Pfam" id="PF07687"/>
    </source>
</evidence>
<dbReference type="InterPro" id="IPR010162">
    <property type="entry name" value="PepT-like"/>
</dbReference>
<keyword evidence="3" id="KW-0479">Metal-binding</keyword>
<protein>
    <submittedName>
        <fullName evidence="8">Peptidase T</fullName>
        <ecNumber evidence="8">3.4.11.4</ecNumber>
    </submittedName>
</protein>
<dbReference type="PROSITE" id="PS00758">
    <property type="entry name" value="ARGE_DAPE_CPG2_1"/>
    <property type="match status" value="1"/>
</dbReference>
<evidence type="ECO:0000256" key="5">
    <source>
        <dbReference type="ARBA" id="ARBA00022833"/>
    </source>
</evidence>
<gene>
    <name evidence="8" type="primary">pepT_4</name>
    <name evidence="8" type="ORF">ERS852574_03162</name>
</gene>